<dbReference type="PANTHER" id="PTHR37814">
    <property type="entry name" value="CONSERVED MEMBRANE PROTEIN"/>
    <property type="match status" value="1"/>
</dbReference>
<evidence type="ECO:0000313" key="7">
    <source>
        <dbReference type="EMBL" id="PWL55706.1"/>
    </source>
</evidence>
<reference evidence="7 10" key="2">
    <citation type="submission" date="2018-03" db="EMBL/GenBank/DDBJ databases">
        <title>The uncultured portion of the human microbiome is neutrally assembled.</title>
        <authorList>
            <person name="Jeraldo P."/>
            <person name="Boardman L."/>
            <person name="White B.A."/>
            <person name="Nelson H."/>
            <person name="Goldenfeld N."/>
            <person name="Chia N."/>
        </authorList>
    </citation>
    <scope>NUCLEOTIDE SEQUENCE [LARGE SCALE GENOMIC DNA]</scope>
    <source>
        <strain evidence="7">CIM:MAG 903</strain>
    </source>
</reference>
<feature type="transmembrane region" description="Helical" evidence="6">
    <location>
        <begin position="323"/>
        <end position="345"/>
    </location>
</feature>
<dbReference type="PROSITE" id="PS50283">
    <property type="entry name" value="NA_SOLUT_SYMP_3"/>
    <property type="match status" value="1"/>
</dbReference>
<name>A0A1I2PTT1_9CLOT</name>
<dbReference type="Proteomes" id="UP000182135">
    <property type="component" value="Unassembled WGS sequence"/>
</dbReference>
<feature type="transmembrane region" description="Helical" evidence="6">
    <location>
        <begin position="351"/>
        <end position="370"/>
    </location>
</feature>
<keyword evidence="3 6" id="KW-0812">Transmembrane</keyword>
<feature type="transmembrane region" description="Helical" evidence="6">
    <location>
        <begin position="121"/>
        <end position="140"/>
    </location>
</feature>
<evidence type="ECO:0000256" key="1">
    <source>
        <dbReference type="ARBA" id="ARBA00004141"/>
    </source>
</evidence>
<dbReference type="GO" id="GO:0022857">
    <property type="term" value="F:transmembrane transporter activity"/>
    <property type="evidence" value="ECO:0007669"/>
    <property type="project" value="InterPro"/>
</dbReference>
<evidence type="ECO:0000313" key="10">
    <source>
        <dbReference type="Proteomes" id="UP000246114"/>
    </source>
</evidence>
<dbReference type="InterPro" id="IPR038728">
    <property type="entry name" value="YkvI-like"/>
</dbReference>
<dbReference type="Proteomes" id="UP000246114">
    <property type="component" value="Unassembled WGS sequence"/>
</dbReference>
<accession>A0A1I2PTT1</accession>
<organism evidence="8 9">
    <name type="scientific">Clostridium cadaveris</name>
    <dbReference type="NCBI Taxonomy" id="1529"/>
    <lineage>
        <taxon>Bacteria</taxon>
        <taxon>Bacillati</taxon>
        <taxon>Bacillota</taxon>
        <taxon>Clostridia</taxon>
        <taxon>Eubacteriales</taxon>
        <taxon>Clostridiaceae</taxon>
        <taxon>Clostridium</taxon>
    </lineage>
</organism>
<dbReference type="STRING" id="1529.SAMN04487885_13036"/>
<keyword evidence="9" id="KW-1185">Reference proteome</keyword>
<dbReference type="EMBL" id="QAMZ01000004">
    <property type="protein sequence ID" value="PWL55706.1"/>
    <property type="molecule type" value="Genomic_DNA"/>
</dbReference>
<feature type="transmembrane region" description="Helical" evidence="6">
    <location>
        <begin position="223"/>
        <end position="248"/>
    </location>
</feature>
<feature type="transmembrane region" description="Helical" evidence="6">
    <location>
        <begin position="277"/>
        <end position="302"/>
    </location>
</feature>
<sequence length="377" mass="40709">MIDKNKMPVAMGVAFVWFTTQFGGGFASGAQLIQYFVAFGIWGLVTPVLAQAIGALFQWYALRYAKKHNKYDYKSFNDSFYGKFAPIFSNLYEIVYIMLLCLAPAVAFATGGATMQELTGLPYMVCTVIIGAFIFLITMYGTDLVRKAASTLSVIIIVGLLVVYIPNIIAQWGNITSNISAMAAEAAPVGPAMWSCFIYSAFQLASIGLLVQHAESFKSEKEAGTSMIYGFIVNAGIIFLSTLGMVAIVDNPVLATTNIPILILIRDGVGSSFMTPIISILIILGSISTAVNMIAGVVQRVTNSFEKPEVREKANGKPTKMTICTALGFTILAFGIAQFGLLPLVKKGYGYLGYVTIAVVIIPFIIRMVMEAIGKTE</sequence>
<dbReference type="AlphaFoldDB" id="A0A1I2PTT1"/>
<feature type="transmembrane region" description="Helical" evidence="6">
    <location>
        <begin position="192"/>
        <end position="211"/>
    </location>
</feature>
<evidence type="ECO:0000313" key="8">
    <source>
        <dbReference type="EMBL" id="SFG16821.1"/>
    </source>
</evidence>
<evidence type="ECO:0000256" key="4">
    <source>
        <dbReference type="ARBA" id="ARBA00022989"/>
    </source>
</evidence>
<evidence type="ECO:0000256" key="2">
    <source>
        <dbReference type="ARBA" id="ARBA00006434"/>
    </source>
</evidence>
<reference evidence="8 9" key="1">
    <citation type="submission" date="2016-10" db="EMBL/GenBank/DDBJ databases">
        <authorList>
            <person name="de Groot N.N."/>
        </authorList>
    </citation>
    <scope>NUCLEOTIDE SEQUENCE [LARGE SCALE GENOMIC DNA]</scope>
    <source>
        <strain evidence="8 9">NLAE-zl-G419</strain>
    </source>
</reference>
<comment type="subcellular location">
    <subcellularLocation>
        <location evidence="1">Membrane</location>
        <topology evidence="1">Multi-pass membrane protein</topology>
    </subcellularLocation>
</comment>
<dbReference type="PANTHER" id="PTHR37814:SF1">
    <property type="entry name" value="MEMBRANE PROTEIN"/>
    <property type="match status" value="1"/>
</dbReference>
<dbReference type="GeneID" id="90545954"/>
<proteinExistence type="inferred from homology"/>
<keyword evidence="4 6" id="KW-1133">Transmembrane helix</keyword>
<evidence type="ECO:0000256" key="5">
    <source>
        <dbReference type="ARBA" id="ARBA00023136"/>
    </source>
</evidence>
<feature type="transmembrane region" description="Helical" evidence="6">
    <location>
        <begin position="152"/>
        <end position="172"/>
    </location>
</feature>
<keyword evidence="5 6" id="KW-0472">Membrane</keyword>
<dbReference type="EMBL" id="FOOE01000030">
    <property type="protein sequence ID" value="SFG16821.1"/>
    <property type="molecule type" value="Genomic_DNA"/>
</dbReference>
<dbReference type="Gene3D" id="1.20.1730.10">
    <property type="entry name" value="Sodium/glucose cotransporter"/>
    <property type="match status" value="1"/>
</dbReference>
<dbReference type="GO" id="GO:0016020">
    <property type="term" value="C:membrane"/>
    <property type="evidence" value="ECO:0007669"/>
    <property type="project" value="UniProtKB-SubCell"/>
</dbReference>
<evidence type="ECO:0000256" key="6">
    <source>
        <dbReference type="SAM" id="Phobius"/>
    </source>
</evidence>
<dbReference type="InterPro" id="IPR001734">
    <property type="entry name" value="Na/solute_symporter"/>
</dbReference>
<protein>
    <submittedName>
        <fullName evidence="8">Uncharacterized membrane protein YkvI</fullName>
    </submittedName>
</protein>
<dbReference type="eggNOG" id="COG3949">
    <property type="taxonomic scope" value="Bacteria"/>
</dbReference>
<dbReference type="RefSeq" id="WP_027637644.1">
    <property type="nucleotide sequence ID" value="NZ_BAAACD010000002.1"/>
</dbReference>
<feature type="transmembrane region" description="Helical" evidence="6">
    <location>
        <begin position="94"/>
        <end position="115"/>
    </location>
</feature>
<dbReference type="InterPro" id="IPR038377">
    <property type="entry name" value="Na/Glc_symporter_sf"/>
</dbReference>
<feature type="transmembrane region" description="Helical" evidence="6">
    <location>
        <begin position="39"/>
        <end position="62"/>
    </location>
</feature>
<gene>
    <name evidence="7" type="ORF">DBY38_00900</name>
    <name evidence="8" type="ORF">SAMN04487885_13036</name>
</gene>
<evidence type="ECO:0000313" key="9">
    <source>
        <dbReference type="Proteomes" id="UP000182135"/>
    </source>
</evidence>
<dbReference type="OrthoDB" id="4005at2"/>
<evidence type="ECO:0000256" key="3">
    <source>
        <dbReference type="ARBA" id="ARBA00022692"/>
    </source>
</evidence>
<comment type="similarity">
    <text evidence="2">Belongs to the sodium:solute symporter (SSF) (TC 2.A.21) family.</text>
</comment>